<feature type="transmembrane region" description="Helical" evidence="2">
    <location>
        <begin position="111"/>
        <end position="128"/>
    </location>
</feature>
<gene>
    <name evidence="4" type="ORF">AMS68_005055</name>
</gene>
<evidence type="ECO:0000313" key="4">
    <source>
        <dbReference type="EMBL" id="QIW99537.1"/>
    </source>
</evidence>
<reference evidence="4 5" key="1">
    <citation type="journal article" date="2016" name="Sci. Rep.">
        <title>Peltaster fructicola genome reveals evolution from an invasive phytopathogen to an ectophytic parasite.</title>
        <authorList>
            <person name="Xu C."/>
            <person name="Chen H."/>
            <person name="Gleason M.L."/>
            <person name="Xu J.R."/>
            <person name="Liu H."/>
            <person name="Zhang R."/>
            <person name="Sun G."/>
        </authorList>
    </citation>
    <scope>NUCLEOTIDE SEQUENCE [LARGE SCALE GENOMIC DNA]</scope>
    <source>
        <strain evidence="4 5">LNHT1506</strain>
    </source>
</reference>
<dbReference type="InterPro" id="IPR007065">
    <property type="entry name" value="HPP"/>
</dbReference>
<evidence type="ECO:0000313" key="5">
    <source>
        <dbReference type="Proteomes" id="UP000503462"/>
    </source>
</evidence>
<dbReference type="EMBL" id="CP051141">
    <property type="protein sequence ID" value="QIW99537.1"/>
    <property type="molecule type" value="Genomic_DNA"/>
</dbReference>
<feature type="region of interest" description="Disordered" evidence="1">
    <location>
        <begin position="222"/>
        <end position="264"/>
    </location>
</feature>
<dbReference type="PANTHER" id="PTHR33741:SF5">
    <property type="entry name" value="TRANSMEMBRANE PROTEIN DDB_G0269096-RELATED"/>
    <property type="match status" value="1"/>
</dbReference>
<dbReference type="InterPro" id="IPR058581">
    <property type="entry name" value="TM_HPP"/>
</dbReference>
<proteinExistence type="predicted"/>
<feature type="domain" description="HPP transmembrane region" evidence="3">
    <location>
        <begin position="53"/>
        <end position="209"/>
    </location>
</feature>
<protein>
    <recommendedName>
        <fullName evidence="3">HPP transmembrane region domain-containing protein</fullName>
    </recommendedName>
</protein>
<dbReference type="AlphaFoldDB" id="A0A6H0XY70"/>
<keyword evidence="2" id="KW-0472">Membrane</keyword>
<keyword evidence="2" id="KW-0812">Transmembrane</keyword>
<dbReference type="Pfam" id="PF04982">
    <property type="entry name" value="TM_HPP"/>
    <property type="match status" value="1"/>
</dbReference>
<feature type="transmembrane region" description="Helical" evidence="2">
    <location>
        <begin position="179"/>
        <end position="200"/>
    </location>
</feature>
<keyword evidence="2" id="KW-1133">Transmembrane helix</keyword>
<dbReference type="OrthoDB" id="2016548at2759"/>
<organism evidence="4 5">
    <name type="scientific">Peltaster fructicola</name>
    <dbReference type="NCBI Taxonomy" id="286661"/>
    <lineage>
        <taxon>Eukaryota</taxon>
        <taxon>Fungi</taxon>
        <taxon>Dikarya</taxon>
        <taxon>Ascomycota</taxon>
        <taxon>Pezizomycotina</taxon>
        <taxon>Dothideomycetes</taxon>
        <taxon>Dothideomycetes incertae sedis</taxon>
        <taxon>Peltaster</taxon>
    </lineage>
</organism>
<feature type="transmembrane region" description="Helical" evidence="2">
    <location>
        <begin position="140"/>
        <end position="159"/>
    </location>
</feature>
<evidence type="ECO:0000256" key="2">
    <source>
        <dbReference type="SAM" id="Phobius"/>
    </source>
</evidence>
<dbReference type="Proteomes" id="UP000503462">
    <property type="component" value="Chromosome 3"/>
</dbReference>
<accession>A0A6H0XY70</accession>
<evidence type="ECO:0000256" key="1">
    <source>
        <dbReference type="SAM" id="MobiDB-lite"/>
    </source>
</evidence>
<feature type="transmembrane region" description="Helical" evidence="2">
    <location>
        <begin position="49"/>
        <end position="71"/>
    </location>
</feature>
<feature type="compositionally biased region" description="Acidic residues" evidence="1">
    <location>
        <begin position="240"/>
        <end position="254"/>
    </location>
</feature>
<keyword evidence="5" id="KW-1185">Reference proteome</keyword>
<evidence type="ECO:0000259" key="3">
    <source>
        <dbReference type="Pfam" id="PF04982"/>
    </source>
</evidence>
<sequence length="312" mass="34424">MSWIKQHIINFNIDTYLNPIVPTNQVERLPKPIAHFLGYRSKKHEEPPIIVSQALAFLGGFIGLLVIGAIYKYAPGISKFNPPVIIASLGASAILEYNAIQTPLSQPRNAIFGHMICAVIGVAISKAFQESDNFNNLRWIAGALACALGSLATGLTNTVHPPGGATAVLAAVDPTIIAMGWWFVPVILVGICVMMGVAFITNNIARQYPMYWWSPEETGQAYKKTKQSDEEQQQIQKQDEQDDNDKQDEENEEDGYAHSESTLQHVDSNKSTHGIFVSADQMLLPSELELSPEELRVLRLLQAKVQSIGWAK</sequence>
<dbReference type="PANTHER" id="PTHR33741">
    <property type="entry name" value="TRANSMEMBRANE PROTEIN DDB_G0269096-RELATED"/>
    <property type="match status" value="1"/>
</dbReference>
<name>A0A6H0XY70_9PEZI</name>